<protein>
    <recommendedName>
        <fullName evidence="9">alcohol dehydrogenase (NADP(+))</fullName>
        <ecNumber evidence="9">1.1.1.2</ecNumber>
    </recommendedName>
</protein>
<dbReference type="Proteomes" id="UP000661280">
    <property type="component" value="Chromosome 8"/>
</dbReference>
<evidence type="ECO:0000256" key="11">
    <source>
        <dbReference type="RuleBase" id="RU361277"/>
    </source>
</evidence>
<comment type="similarity">
    <text evidence="2 11">Belongs to the zinc-containing alcohol dehydrogenase family.</text>
</comment>
<evidence type="ECO:0000256" key="1">
    <source>
        <dbReference type="ARBA" id="ARBA00001947"/>
    </source>
</evidence>
<dbReference type="EC" id="1.1.1.2" evidence="9"/>
<dbReference type="InterPro" id="IPR002328">
    <property type="entry name" value="ADH_Zn_CS"/>
</dbReference>
<evidence type="ECO:0000256" key="2">
    <source>
        <dbReference type="ARBA" id="ARBA00008072"/>
    </source>
</evidence>
<dbReference type="EMBL" id="AP024432">
    <property type="protein sequence ID" value="BCS04443.1"/>
    <property type="molecule type" value="Genomic_DNA"/>
</dbReference>
<keyword evidence="6 11" id="KW-0862">Zinc</keyword>
<dbReference type="CDD" id="cd05283">
    <property type="entry name" value="CAD1"/>
    <property type="match status" value="1"/>
</dbReference>
<dbReference type="Proteomes" id="UP000075230">
    <property type="component" value="Unassembled WGS sequence"/>
</dbReference>
<evidence type="ECO:0000313" key="15">
    <source>
        <dbReference type="Proteomes" id="UP000075230"/>
    </source>
</evidence>
<gene>
    <name evidence="13" type="ORF">AKAW2_80244A</name>
    <name evidence="14" type="ORF">RIB2604_01502770</name>
</gene>
<keyword evidence="4" id="KW-0597">Phosphoprotein</keyword>
<dbReference type="InterPro" id="IPR036291">
    <property type="entry name" value="NAD(P)-bd_dom_sf"/>
</dbReference>
<keyword evidence="7" id="KW-0521">NADP</keyword>
<dbReference type="InterPro" id="IPR013149">
    <property type="entry name" value="ADH-like_C"/>
</dbReference>
<reference evidence="14 15" key="1">
    <citation type="journal article" date="2016" name="DNA Res.">
        <title>Genome sequence of Aspergillus luchuensis NBRC 4314.</title>
        <authorList>
            <person name="Yamada O."/>
            <person name="Machida M."/>
            <person name="Hosoyama A."/>
            <person name="Goto M."/>
            <person name="Takahashi T."/>
            <person name="Futagami T."/>
            <person name="Yamagata Y."/>
            <person name="Takeuchi M."/>
            <person name="Kobayashi T."/>
            <person name="Koike H."/>
            <person name="Abe K."/>
            <person name="Asai K."/>
            <person name="Arita M."/>
            <person name="Fujita N."/>
            <person name="Fukuda K."/>
            <person name="Higa K."/>
            <person name="Horikawa H."/>
            <person name="Ishikawa T."/>
            <person name="Jinno K."/>
            <person name="Kato Y."/>
            <person name="Kirimura K."/>
            <person name="Mizutani O."/>
            <person name="Nakasone K."/>
            <person name="Sano M."/>
            <person name="Shiraishi Y."/>
            <person name="Tsukahara M."/>
            <person name="Gomi K."/>
        </authorList>
    </citation>
    <scope>NUCLEOTIDE SEQUENCE [LARGE SCALE GENOMIC DNA]</scope>
    <source>
        <strain evidence="14 15">RIB 2604</strain>
    </source>
</reference>
<dbReference type="GO" id="GO:0008106">
    <property type="term" value="F:alcohol dehydrogenase (NADP+) activity"/>
    <property type="evidence" value="ECO:0007669"/>
    <property type="project" value="UniProtKB-EC"/>
</dbReference>
<dbReference type="OrthoDB" id="1879366at2759"/>
<dbReference type="SUPFAM" id="SSF50129">
    <property type="entry name" value="GroES-like"/>
    <property type="match status" value="1"/>
</dbReference>
<reference evidence="13" key="3">
    <citation type="submission" date="2021-01" db="EMBL/GenBank/DDBJ databases">
        <authorList>
            <consortium name="Aspergillus luchuensis mut. kawachii IFO 4304 genome sequencing consortium"/>
            <person name="Kazuki M."/>
            <person name="Futagami T."/>
        </authorList>
    </citation>
    <scope>NUCLEOTIDE SEQUENCE</scope>
    <source>
        <strain evidence="13">IFO 4308</strain>
    </source>
</reference>
<dbReference type="InterPro" id="IPR047109">
    <property type="entry name" value="CAD-like"/>
</dbReference>
<keyword evidence="8" id="KW-0560">Oxidoreductase</keyword>
<dbReference type="VEuPathDB" id="FungiDB:ASPFODRAFT_223101"/>
<comment type="subunit">
    <text evidence="3">Homodimer.</text>
</comment>
<evidence type="ECO:0000313" key="13">
    <source>
        <dbReference type="EMBL" id="BCS04443.1"/>
    </source>
</evidence>
<name>A0A146F7H8_ASPKA</name>
<dbReference type="GO" id="GO:0006066">
    <property type="term" value="P:alcohol metabolic process"/>
    <property type="evidence" value="ECO:0007669"/>
    <property type="project" value="UniProtKB-ARBA"/>
</dbReference>
<evidence type="ECO:0000256" key="8">
    <source>
        <dbReference type="ARBA" id="ARBA00023002"/>
    </source>
</evidence>
<reference evidence="15" key="2">
    <citation type="submission" date="2016-02" db="EMBL/GenBank/DDBJ databases">
        <title>Genome sequencing of Aspergillus luchuensis NBRC 4314.</title>
        <authorList>
            <person name="Yamada O."/>
        </authorList>
    </citation>
    <scope>NUCLEOTIDE SEQUENCE [LARGE SCALE GENOMIC DNA]</scope>
    <source>
        <strain evidence="15">RIB 2604</strain>
    </source>
</reference>
<dbReference type="EMBL" id="BCWF01000015">
    <property type="protein sequence ID" value="GAT22244.1"/>
    <property type="molecule type" value="Genomic_DNA"/>
</dbReference>
<keyword evidence="16" id="KW-1185">Reference proteome</keyword>
<dbReference type="Pfam" id="PF00107">
    <property type="entry name" value="ADH_zinc_N"/>
    <property type="match status" value="1"/>
</dbReference>
<evidence type="ECO:0000313" key="16">
    <source>
        <dbReference type="Proteomes" id="UP000661280"/>
    </source>
</evidence>
<sequence length="360" mass="39056">MSYPKEFTGFQVPSAEKWLDFEKSTWEPRPFGDYDVDIKIECCGVCASDVHTARGDWGEMPYPFAVGHEVIGRVLRVGPKVTLAKVGQRVGVGAQVYSCLDCRHCKNGNETYCKEQVNAYGASYPGTDCTTQGGYSSHTRIHEYWVFPIPDSLASSDAAPMMCAGVTVYSPLKRFGAGPGTKVGVVGIGGLGHYAIMFAKALGAEVWAISRSRNKEADARQMGADGFLATNEEGWCQPHEMTFDLIISTASSFQDFPLSQYLSLLGVHGRFHLVGVPGGDGLKISTFDFIGNGCSIGASNLGGRHEVLEMLDLAATKGIRSWVKEIPISKQGIQTAIEQLETSSVRYRSCLVAYDEEFGA</sequence>
<evidence type="ECO:0000256" key="5">
    <source>
        <dbReference type="ARBA" id="ARBA00022723"/>
    </source>
</evidence>
<dbReference type="KEGG" id="aluc:AKAW2_80244A"/>
<dbReference type="Gene3D" id="3.40.50.720">
    <property type="entry name" value="NAD(P)-binding Rossmann-like Domain"/>
    <property type="match status" value="1"/>
</dbReference>
<dbReference type="InterPro" id="IPR020843">
    <property type="entry name" value="ER"/>
</dbReference>
<accession>A0A146F7H8</accession>
<proteinExistence type="inferred from homology"/>
<comment type="cofactor">
    <cofactor evidence="1 11">
        <name>Zn(2+)</name>
        <dbReference type="ChEBI" id="CHEBI:29105"/>
    </cofactor>
</comment>
<dbReference type="GeneID" id="64965764"/>
<dbReference type="FunFam" id="3.40.50.720:FF:000158">
    <property type="entry name" value="Zinc-binding alcohol dehydrogenase"/>
    <property type="match status" value="1"/>
</dbReference>
<dbReference type="PROSITE" id="PS00059">
    <property type="entry name" value="ADH_ZINC"/>
    <property type="match status" value="1"/>
</dbReference>
<evidence type="ECO:0000256" key="4">
    <source>
        <dbReference type="ARBA" id="ARBA00022553"/>
    </source>
</evidence>
<evidence type="ECO:0000256" key="9">
    <source>
        <dbReference type="ARBA" id="ARBA00024074"/>
    </source>
</evidence>
<reference evidence="13" key="4">
    <citation type="submission" date="2021-02" db="EMBL/GenBank/DDBJ databases">
        <title>Aspergillus luchuensis mut. kawachii IFO 4304 genome sequence.</title>
        <authorList>
            <person name="Mori K."/>
            <person name="Kadooka C."/>
            <person name="Goto M."/>
            <person name="Futagami T."/>
        </authorList>
    </citation>
    <scope>NUCLEOTIDE SEQUENCE</scope>
    <source>
        <strain evidence="13">IFO 4308</strain>
    </source>
</reference>
<dbReference type="InterPro" id="IPR013154">
    <property type="entry name" value="ADH-like_N"/>
</dbReference>
<evidence type="ECO:0000256" key="6">
    <source>
        <dbReference type="ARBA" id="ARBA00022833"/>
    </source>
</evidence>
<organism evidence="14 15">
    <name type="scientific">Aspergillus kawachii</name>
    <name type="common">White koji mold</name>
    <name type="synonym">Aspergillus awamori var. kawachi</name>
    <dbReference type="NCBI Taxonomy" id="1069201"/>
    <lineage>
        <taxon>Eukaryota</taxon>
        <taxon>Fungi</taxon>
        <taxon>Dikarya</taxon>
        <taxon>Ascomycota</taxon>
        <taxon>Pezizomycotina</taxon>
        <taxon>Eurotiomycetes</taxon>
        <taxon>Eurotiomycetidae</taxon>
        <taxon>Eurotiales</taxon>
        <taxon>Aspergillaceae</taxon>
        <taxon>Aspergillus</taxon>
        <taxon>Aspergillus subgen. Circumdati</taxon>
    </lineage>
</organism>
<dbReference type="InterPro" id="IPR011032">
    <property type="entry name" value="GroES-like_sf"/>
</dbReference>
<dbReference type="SUPFAM" id="SSF51735">
    <property type="entry name" value="NAD(P)-binding Rossmann-fold domains"/>
    <property type="match status" value="1"/>
</dbReference>
<feature type="domain" description="Enoyl reductase (ER)" evidence="12">
    <location>
        <begin position="11"/>
        <end position="345"/>
    </location>
</feature>
<dbReference type="Pfam" id="PF08240">
    <property type="entry name" value="ADH_N"/>
    <property type="match status" value="1"/>
</dbReference>
<evidence type="ECO:0000259" key="12">
    <source>
        <dbReference type="SMART" id="SM00829"/>
    </source>
</evidence>
<keyword evidence="5 11" id="KW-0479">Metal-binding</keyword>
<comment type="catalytic activity">
    <reaction evidence="10">
        <text>a primary alcohol + NADP(+) = an aldehyde + NADPH + H(+)</text>
        <dbReference type="Rhea" id="RHEA:15937"/>
        <dbReference type="ChEBI" id="CHEBI:15378"/>
        <dbReference type="ChEBI" id="CHEBI:15734"/>
        <dbReference type="ChEBI" id="CHEBI:17478"/>
        <dbReference type="ChEBI" id="CHEBI:57783"/>
        <dbReference type="ChEBI" id="CHEBI:58349"/>
        <dbReference type="EC" id="1.1.1.2"/>
    </reaction>
    <physiologicalReaction direction="left-to-right" evidence="10">
        <dbReference type="Rhea" id="RHEA:15938"/>
    </physiologicalReaction>
    <physiologicalReaction direction="right-to-left" evidence="10">
        <dbReference type="Rhea" id="RHEA:15939"/>
    </physiologicalReaction>
</comment>
<dbReference type="PANTHER" id="PTHR42683">
    <property type="entry name" value="ALDEHYDE REDUCTASE"/>
    <property type="match status" value="1"/>
</dbReference>
<evidence type="ECO:0000256" key="3">
    <source>
        <dbReference type="ARBA" id="ARBA00011738"/>
    </source>
</evidence>
<dbReference type="SMART" id="SM00829">
    <property type="entry name" value="PKS_ER"/>
    <property type="match status" value="1"/>
</dbReference>
<dbReference type="GO" id="GO:0008270">
    <property type="term" value="F:zinc ion binding"/>
    <property type="evidence" value="ECO:0007669"/>
    <property type="project" value="InterPro"/>
</dbReference>
<evidence type="ECO:0000256" key="7">
    <source>
        <dbReference type="ARBA" id="ARBA00022857"/>
    </source>
</evidence>
<evidence type="ECO:0000256" key="10">
    <source>
        <dbReference type="ARBA" id="ARBA00050997"/>
    </source>
</evidence>
<dbReference type="AlphaFoldDB" id="A0A146F7H8"/>
<dbReference type="RefSeq" id="XP_041548205.1">
    <property type="nucleotide sequence ID" value="XM_041681243.1"/>
</dbReference>
<dbReference type="Gene3D" id="3.90.180.10">
    <property type="entry name" value="Medium-chain alcohol dehydrogenases, catalytic domain"/>
    <property type="match status" value="1"/>
</dbReference>
<evidence type="ECO:0000313" key="14">
    <source>
        <dbReference type="EMBL" id="GAT22244.1"/>
    </source>
</evidence>